<evidence type="ECO:0000313" key="3">
    <source>
        <dbReference type="Proteomes" id="UP000094849"/>
    </source>
</evidence>
<evidence type="ECO:0000313" key="2">
    <source>
        <dbReference type="EMBL" id="ODB98536.1"/>
    </source>
</evidence>
<dbReference type="InterPro" id="IPR029062">
    <property type="entry name" value="Class_I_gatase-like"/>
</dbReference>
<reference evidence="2 3" key="1">
    <citation type="submission" date="2016-03" db="EMBL/GenBank/DDBJ databases">
        <title>Chemosynthetic sulphur-oxidizing symbionts of marine invertebrate animals are capable of nitrogen fixation.</title>
        <authorList>
            <person name="Petersen J.M."/>
            <person name="Kemper A."/>
            <person name="Gruber-Vodicka H."/>
            <person name="Cardini U."/>
            <person name="Geest Mvander."/>
            <person name="Kleiner M."/>
            <person name="Bulgheresi S."/>
            <person name="Fussmann M."/>
            <person name="Herbold C."/>
            <person name="Seah B.K.B."/>
            <person name="Antony C.Paul."/>
            <person name="Liu D."/>
            <person name="Belitz A."/>
            <person name="Weber M."/>
        </authorList>
    </citation>
    <scope>NUCLEOTIDE SEQUENCE [LARGE SCALE GENOMIC DNA]</scope>
    <source>
        <strain evidence="2">G_D</strain>
    </source>
</reference>
<dbReference type="AlphaFoldDB" id="A0A1E2UUV8"/>
<dbReference type="InterPro" id="IPR017926">
    <property type="entry name" value="GATASE"/>
</dbReference>
<keyword evidence="3" id="KW-1185">Reference proteome</keyword>
<dbReference type="CDD" id="cd01741">
    <property type="entry name" value="GATase1_1"/>
    <property type="match status" value="1"/>
</dbReference>
<dbReference type="NCBIfam" id="NF005458">
    <property type="entry name" value="PRK07053.1"/>
    <property type="match status" value="1"/>
</dbReference>
<protein>
    <recommendedName>
        <fullName evidence="1">Glutamine amidotransferase domain-containing protein</fullName>
    </recommendedName>
</protein>
<comment type="caution">
    <text evidence="2">The sequence shown here is derived from an EMBL/GenBank/DDBJ whole genome shotgun (WGS) entry which is preliminary data.</text>
</comment>
<proteinExistence type="predicted"/>
<dbReference type="EMBL" id="LVJZ01000003">
    <property type="protein sequence ID" value="ODB98536.1"/>
    <property type="molecule type" value="Genomic_DNA"/>
</dbReference>
<dbReference type="STRING" id="1818881.A3196_07865"/>
<dbReference type="PANTHER" id="PTHR42695">
    <property type="entry name" value="GLUTAMINE AMIDOTRANSFERASE YLR126C-RELATED"/>
    <property type="match status" value="1"/>
</dbReference>
<dbReference type="GO" id="GO:0005829">
    <property type="term" value="C:cytosol"/>
    <property type="evidence" value="ECO:0007669"/>
    <property type="project" value="TreeGrafter"/>
</dbReference>
<sequence length="236" mass="25376">MRRSVCAIRHVAFEDLGLLEPLLEKSGFEINYVNAWELDRKTAEMADLVVFLGGPISVMDEVDYPFLTDEIAIAKTRLVTAKPTLGICLGAQILARAIGASVRPGPAKEIGWAPVNLSDAGQASVLTELGDTPVLHWHGEVCELPADVESLAYTPDCTVQAFIPGPNSLALQFHIEAGAYGIEPWLIGHTGEIAQTPGVTIAKLRSDTHQSSASLRSAATNAFQRWLAEVGFSNDK</sequence>
<gene>
    <name evidence="2" type="ORF">A3196_07865</name>
</gene>
<name>A0A1E2UUV8_9GAMM</name>
<dbReference type="SUPFAM" id="SSF52317">
    <property type="entry name" value="Class I glutamine amidotransferase-like"/>
    <property type="match status" value="1"/>
</dbReference>
<dbReference type="InterPro" id="IPR044992">
    <property type="entry name" value="ChyE-like"/>
</dbReference>
<evidence type="ECO:0000259" key="1">
    <source>
        <dbReference type="Pfam" id="PF00117"/>
    </source>
</evidence>
<dbReference type="RefSeq" id="WP_069019690.1">
    <property type="nucleotide sequence ID" value="NZ_LVJY01000003.1"/>
</dbReference>
<dbReference type="OrthoDB" id="9813383at2"/>
<dbReference type="PROSITE" id="PS51273">
    <property type="entry name" value="GATASE_TYPE_1"/>
    <property type="match status" value="1"/>
</dbReference>
<dbReference type="Pfam" id="PF00117">
    <property type="entry name" value="GATase"/>
    <property type="match status" value="1"/>
</dbReference>
<feature type="domain" description="Glutamine amidotransferase" evidence="1">
    <location>
        <begin position="24"/>
        <end position="177"/>
    </location>
</feature>
<dbReference type="PANTHER" id="PTHR42695:SF5">
    <property type="entry name" value="GLUTAMINE AMIDOTRANSFERASE YLR126C-RELATED"/>
    <property type="match status" value="1"/>
</dbReference>
<dbReference type="Gene3D" id="3.40.50.880">
    <property type="match status" value="1"/>
</dbReference>
<dbReference type="Proteomes" id="UP000094849">
    <property type="component" value="Unassembled WGS sequence"/>
</dbReference>
<accession>A0A1E2UUV8</accession>
<organism evidence="2 3">
    <name type="scientific">Candidatus Thiodiazotropha endoloripes</name>
    <dbReference type="NCBI Taxonomy" id="1818881"/>
    <lineage>
        <taxon>Bacteria</taxon>
        <taxon>Pseudomonadati</taxon>
        <taxon>Pseudomonadota</taxon>
        <taxon>Gammaproteobacteria</taxon>
        <taxon>Chromatiales</taxon>
        <taxon>Sedimenticolaceae</taxon>
        <taxon>Candidatus Thiodiazotropha</taxon>
    </lineage>
</organism>